<reference evidence="6" key="3">
    <citation type="submission" date="2025-09" db="UniProtKB">
        <authorList>
            <consortium name="Ensembl"/>
        </authorList>
    </citation>
    <scope>IDENTIFICATION</scope>
</reference>
<feature type="domain" description="PTHB1 hairpin" evidence="4">
    <location>
        <begin position="585"/>
        <end position="687"/>
    </location>
</feature>
<proteinExistence type="predicted"/>
<keyword evidence="7" id="KW-1185">Reference proteome</keyword>
<keyword evidence="1" id="KW-0175">Coiled coil</keyword>
<dbReference type="InterPro" id="IPR026511">
    <property type="entry name" value="PTHB1"/>
</dbReference>
<reference evidence="6 7" key="1">
    <citation type="journal article" date="2011" name="Genome Biol. Evol.">
        <title>Integration of the genetic map and genome assembly of fugu facilitates insights into distinct features of genome evolution in teleosts and mammals.</title>
        <authorList>
            <person name="Kai W."/>
            <person name="Kikuchi K."/>
            <person name="Tohari S."/>
            <person name="Chew A.K."/>
            <person name="Tay A."/>
            <person name="Fujiwara A."/>
            <person name="Hosoya S."/>
            <person name="Suetake H."/>
            <person name="Naruse K."/>
            <person name="Brenner S."/>
            <person name="Suzuki Y."/>
            <person name="Venkatesh B."/>
        </authorList>
    </citation>
    <scope>NUCLEOTIDE SEQUENCE [LARGE SCALE GENOMIC DNA]</scope>
</reference>
<feature type="domain" description="PTHB1 C-terminal helix bundle" evidence="5">
    <location>
        <begin position="690"/>
        <end position="769"/>
    </location>
</feature>
<dbReference type="Ensembl" id="ENSTRUT00000082859.1">
    <property type="protein sequence ID" value="ENSTRUP00000075271.1"/>
    <property type="gene ID" value="ENSTRUG00000000291.3"/>
</dbReference>
<evidence type="ECO:0000259" key="3">
    <source>
        <dbReference type="Pfam" id="PF23337"/>
    </source>
</evidence>
<dbReference type="Pfam" id="PF23339">
    <property type="entry name" value="PTHB1_CtH"/>
    <property type="match status" value="1"/>
</dbReference>
<evidence type="ECO:0000259" key="5">
    <source>
        <dbReference type="Pfam" id="PF23339"/>
    </source>
</evidence>
<feature type="coiled-coil region" evidence="1">
    <location>
        <begin position="371"/>
        <end position="398"/>
    </location>
</feature>
<organism evidence="6 7">
    <name type="scientific">Takifugu rubripes</name>
    <name type="common">Japanese pufferfish</name>
    <name type="synonym">Fugu rubripes</name>
    <dbReference type="NCBI Taxonomy" id="31033"/>
    <lineage>
        <taxon>Eukaryota</taxon>
        <taxon>Metazoa</taxon>
        <taxon>Chordata</taxon>
        <taxon>Craniata</taxon>
        <taxon>Vertebrata</taxon>
        <taxon>Euteleostomi</taxon>
        <taxon>Actinopterygii</taxon>
        <taxon>Neopterygii</taxon>
        <taxon>Teleostei</taxon>
        <taxon>Neoteleostei</taxon>
        <taxon>Acanthomorphata</taxon>
        <taxon>Eupercaria</taxon>
        <taxon>Tetraodontiformes</taxon>
        <taxon>Tetradontoidea</taxon>
        <taxon>Tetraodontidae</taxon>
        <taxon>Takifugu</taxon>
    </lineage>
</organism>
<dbReference type="PANTHER" id="PTHR20991:SF0">
    <property type="entry name" value="PROTEIN PTHB1"/>
    <property type="match status" value="1"/>
</dbReference>
<evidence type="ECO:0000259" key="2">
    <source>
        <dbReference type="Pfam" id="PF14727"/>
    </source>
</evidence>
<dbReference type="Pfam" id="PF23337">
    <property type="entry name" value="PTHB1_pf"/>
    <property type="match status" value="1"/>
</dbReference>
<evidence type="ECO:0000256" key="1">
    <source>
        <dbReference type="SAM" id="Coils"/>
    </source>
</evidence>
<dbReference type="Proteomes" id="UP000005226">
    <property type="component" value="Chromosome 7"/>
</dbReference>
<dbReference type="InterPro" id="IPR055364">
    <property type="entry name" value="PTHB1_CtH_dom"/>
</dbReference>
<evidence type="ECO:0000313" key="6">
    <source>
        <dbReference type="Ensembl" id="ENSTRUP00000075271.1"/>
    </source>
</evidence>
<evidence type="ECO:0000259" key="4">
    <source>
        <dbReference type="Pfam" id="PF23338"/>
    </source>
</evidence>
<protein>
    <submittedName>
        <fullName evidence="6">Bardet-Biedl syndrome 9</fullName>
    </submittedName>
</protein>
<feature type="domain" description="PTHB1 N-terminal" evidence="2">
    <location>
        <begin position="1"/>
        <end position="363"/>
    </location>
</feature>
<feature type="domain" description="PTHB1 platform" evidence="3">
    <location>
        <begin position="478"/>
        <end position="583"/>
    </location>
</feature>
<dbReference type="Pfam" id="PF23338">
    <property type="entry name" value="PTHB1_hp"/>
    <property type="match status" value="1"/>
</dbReference>
<gene>
    <name evidence="6" type="primary">bbs9</name>
</gene>
<sequence length="840" mass="93244">MSLFKARDWWSAVLGEGEEFDQGCLCVGDVDNSGSGHDKVVVGSYMGMLRIFSPHASKSSEEVPADAQLLEVQLQNAIIQVELGKFVSCSDLLHLAVLHPRKLSVFSISGTAGNVEHGDQYQLKLVYEHNLQRTACSMTHGTFGGVSGHHSLCVQSMDGMLMFFEQESYSFGRFLPGFLLPGPLVYNPRTDSFLTVSSARQLESYKYETLAVATEAETRQDQDLSVNSGGKRLTPDWVFVLGEQALEVCVPSFSHSSSFIFILGERNLYCLRDNGQIHFMKKLEFNPSCFLPYASVRDGTTNLLLCNHTNMLLVYQDVTLKWAAQLPFVPVATRLANFPELKGVVTSLSSDGHLLCSYMGTDPSFFSTPKVDAREADYEQVEAEMKRLQKLIREATRTQGGIAAADSLTGYQTRLGMPIVTHELISQVLANSVIQTSKLTVSIQPPLAVTQDQFILEPMGFFSCSGVPKILQSTFTLPLALVCVPSSPAKTTKFKITLDTNQAPVQLSSIFSGNAHQYTDGNSLAFQFLPGPKVTLLASKTSQRYRIQSDSFEDMWLVAKELVRRFDQYFSKLGVKDFKKSFSGPLPLQEYFLSVDHHFQLRVSAKQYQDLLSEQAVQFRAIQRRLLTRFKDKTPAPLQNLDTLLDTTYNQVMALADAAEENHTQLEEAFVRLRGSTQLLVLLLSLSQGLTPEQTAILEATLLPLLQDTPQLGWEESCDAAVSHLLRTCLSRSPKDQATSLAHTGAQILGLPRDTDRLKRHISLLCDRIAKGGRLTLASEANVQVPQMDMPEMCVSVGRVLCVILSSCLCFVCVAFSEFSSSMIEITWQKRICLFTNVEI</sequence>
<dbReference type="InterPro" id="IPR055363">
    <property type="entry name" value="PTHB1_hp_dom"/>
</dbReference>
<dbReference type="InterPro" id="IPR055362">
    <property type="entry name" value="PTHB1_pf_dom"/>
</dbReference>
<dbReference type="PANTHER" id="PTHR20991">
    <property type="entry name" value="PARATHYROID HORMONE-RESPONSIVE B1 GENE"/>
    <property type="match status" value="1"/>
</dbReference>
<reference evidence="6" key="2">
    <citation type="submission" date="2025-08" db="UniProtKB">
        <authorList>
            <consortium name="Ensembl"/>
        </authorList>
    </citation>
    <scope>IDENTIFICATION</scope>
</reference>
<dbReference type="OMA" id="VPVEDWT"/>
<feature type="coiled-coil region" evidence="1">
    <location>
        <begin position="649"/>
        <end position="676"/>
    </location>
</feature>
<evidence type="ECO:0000313" key="7">
    <source>
        <dbReference type="Proteomes" id="UP000005226"/>
    </source>
</evidence>
<dbReference type="InterPro" id="IPR028073">
    <property type="entry name" value="PHTB1_N_dom"/>
</dbReference>
<dbReference type="GO" id="GO:0034464">
    <property type="term" value="C:BBSome"/>
    <property type="evidence" value="ECO:0007669"/>
    <property type="project" value="InterPro"/>
</dbReference>
<dbReference type="AlphaFoldDB" id="A0A674NNX5"/>
<dbReference type="GO" id="GO:0016020">
    <property type="term" value="C:membrane"/>
    <property type="evidence" value="ECO:0007669"/>
    <property type="project" value="TreeGrafter"/>
</dbReference>
<dbReference type="GO" id="GO:0060271">
    <property type="term" value="P:cilium assembly"/>
    <property type="evidence" value="ECO:0007669"/>
    <property type="project" value="TreeGrafter"/>
</dbReference>
<accession>A0A674NNX5</accession>
<name>A0A674NNX5_TAKRU</name>
<dbReference type="GeneTree" id="ENSGT00390000000803"/>
<dbReference type="Pfam" id="PF14727">
    <property type="entry name" value="PHTB1_N"/>
    <property type="match status" value="1"/>
</dbReference>